<feature type="region of interest" description="Disordered" evidence="1">
    <location>
        <begin position="250"/>
        <end position="281"/>
    </location>
</feature>
<name>A0ABV9Y8X7_9PSEU</name>
<evidence type="ECO:0000256" key="2">
    <source>
        <dbReference type="SAM" id="Phobius"/>
    </source>
</evidence>
<evidence type="ECO:0000313" key="4">
    <source>
        <dbReference type="Proteomes" id="UP001595833"/>
    </source>
</evidence>
<accession>A0ABV9Y8X7</accession>
<keyword evidence="2" id="KW-0812">Transmembrane</keyword>
<evidence type="ECO:0000256" key="1">
    <source>
        <dbReference type="SAM" id="MobiDB-lite"/>
    </source>
</evidence>
<feature type="compositionally biased region" description="Basic residues" evidence="1">
    <location>
        <begin position="256"/>
        <end position="270"/>
    </location>
</feature>
<feature type="transmembrane region" description="Helical" evidence="2">
    <location>
        <begin position="49"/>
        <end position="68"/>
    </location>
</feature>
<gene>
    <name evidence="3" type="ORF">ACFPFM_30925</name>
</gene>
<sequence length="281" mass="31372">MRRSTWVMAVVSGACYCLMSLLLMAYCANYGLDRAFALHAAGWRTASPADVLVGLVLVMVVDFVQLLAESWQDGVAPAWRVGYTVLSVLGLYLAFRLLDAGKGLLRHSRRNLAGVLGDPEDVRGQRFALYLRPFRDDALQASVQQDRVFGLPLNRVLTSGRTEEEQIAAAFRRFGPMVAVGTPGELLPYVGAMRLYLRDDYLPMDRKAYEVFRASAQAALDDRGGPRAGRRPPCPRRPVTIASRHGSRRWCTSTRGGRRGTCRCRRRRSPPPRCGTTWRAR</sequence>
<evidence type="ECO:0000313" key="3">
    <source>
        <dbReference type="EMBL" id="MFC5058147.1"/>
    </source>
</evidence>
<keyword evidence="2" id="KW-1133">Transmembrane helix</keyword>
<keyword evidence="4" id="KW-1185">Reference proteome</keyword>
<dbReference type="RefSeq" id="WP_344037609.1">
    <property type="nucleotide sequence ID" value="NZ_BAAAKE010000008.1"/>
</dbReference>
<dbReference type="Proteomes" id="UP001595833">
    <property type="component" value="Unassembled WGS sequence"/>
</dbReference>
<organism evidence="3 4">
    <name type="scientific">Saccharothrix xinjiangensis</name>
    <dbReference type="NCBI Taxonomy" id="204798"/>
    <lineage>
        <taxon>Bacteria</taxon>
        <taxon>Bacillati</taxon>
        <taxon>Actinomycetota</taxon>
        <taxon>Actinomycetes</taxon>
        <taxon>Pseudonocardiales</taxon>
        <taxon>Pseudonocardiaceae</taxon>
        <taxon>Saccharothrix</taxon>
    </lineage>
</organism>
<feature type="transmembrane region" description="Helical" evidence="2">
    <location>
        <begin position="6"/>
        <end position="28"/>
    </location>
</feature>
<comment type="caution">
    <text evidence="3">The sequence shown here is derived from an EMBL/GenBank/DDBJ whole genome shotgun (WGS) entry which is preliminary data.</text>
</comment>
<protein>
    <submittedName>
        <fullName evidence="3">Uncharacterized protein</fullName>
    </submittedName>
</protein>
<dbReference type="EMBL" id="JBHSJB010000031">
    <property type="protein sequence ID" value="MFC5058147.1"/>
    <property type="molecule type" value="Genomic_DNA"/>
</dbReference>
<feature type="transmembrane region" description="Helical" evidence="2">
    <location>
        <begin position="80"/>
        <end position="98"/>
    </location>
</feature>
<reference evidence="4" key="1">
    <citation type="journal article" date="2019" name="Int. J. Syst. Evol. Microbiol.">
        <title>The Global Catalogue of Microorganisms (GCM) 10K type strain sequencing project: providing services to taxonomists for standard genome sequencing and annotation.</title>
        <authorList>
            <consortium name="The Broad Institute Genomics Platform"/>
            <consortium name="The Broad Institute Genome Sequencing Center for Infectious Disease"/>
            <person name="Wu L."/>
            <person name="Ma J."/>
        </authorList>
    </citation>
    <scope>NUCLEOTIDE SEQUENCE [LARGE SCALE GENOMIC DNA]</scope>
    <source>
        <strain evidence="4">KCTC 12848</strain>
    </source>
</reference>
<keyword evidence="2" id="KW-0472">Membrane</keyword>
<proteinExistence type="predicted"/>
<dbReference type="PROSITE" id="PS51257">
    <property type="entry name" value="PROKAR_LIPOPROTEIN"/>
    <property type="match status" value="1"/>
</dbReference>